<accession>A0ABQ8B169</accession>
<comment type="caution">
    <text evidence="1">The sequence shown here is derived from an EMBL/GenBank/DDBJ whole genome shotgun (WGS) entry which is preliminary data.</text>
</comment>
<dbReference type="Proteomes" id="UP000824890">
    <property type="component" value="Unassembled WGS sequence"/>
</dbReference>
<organism evidence="1 2">
    <name type="scientific">Brassica napus</name>
    <name type="common">Rape</name>
    <dbReference type="NCBI Taxonomy" id="3708"/>
    <lineage>
        <taxon>Eukaryota</taxon>
        <taxon>Viridiplantae</taxon>
        <taxon>Streptophyta</taxon>
        <taxon>Embryophyta</taxon>
        <taxon>Tracheophyta</taxon>
        <taxon>Spermatophyta</taxon>
        <taxon>Magnoliopsida</taxon>
        <taxon>eudicotyledons</taxon>
        <taxon>Gunneridae</taxon>
        <taxon>Pentapetalae</taxon>
        <taxon>rosids</taxon>
        <taxon>malvids</taxon>
        <taxon>Brassicales</taxon>
        <taxon>Brassicaceae</taxon>
        <taxon>Brassiceae</taxon>
        <taxon>Brassica</taxon>
    </lineage>
</organism>
<dbReference type="EMBL" id="JAGKQM010000012">
    <property type="protein sequence ID" value="KAH0898550.1"/>
    <property type="molecule type" value="Genomic_DNA"/>
</dbReference>
<gene>
    <name evidence="1" type="ORF">HID58_048118</name>
</gene>
<proteinExistence type="predicted"/>
<protein>
    <submittedName>
        <fullName evidence="1">Uncharacterized protein</fullName>
    </submittedName>
</protein>
<sequence length="105" mass="12242">MDGQAGPNTRPARWIAELDRTYDQLGHPPSWTSQVWRMAELDRTRDQLSHPPSWDDRVVLVLSAMLLSQDCIELALISYRSKLPLELYNKNRENSSSRIKFRVFV</sequence>
<evidence type="ECO:0000313" key="2">
    <source>
        <dbReference type="Proteomes" id="UP000824890"/>
    </source>
</evidence>
<reference evidence="1 2" key="1">
    <citation type="submission" date="2021-05" db="EMBL/GenBank/DDBJ databases">
        <title>Genome Assembly of Synthetic Allotetraploid Brassica napus Reveals Homoeologous Exchanges between Subgenomes.</title>
        <authorList>
            <person name="Davis J.T."/>
        </authorList>
    </citation>
    <scope>NUCLEOTIDE SEQUENCE [LARGE SCALE GENOMIC DNA]</scope>
    <source>
        <strain evidence="2">cv. Da-Ae</strain>
        <tissue evidence="1">Seedling</tissue>
    </source>
</reference>
<name>A0ABQ8B169_BRANA</name>
<keyword evidence="2" id="KW-1185">Reference proteome</keyword>
<evidence type="ECO:0000313" key="1">
    <source>
        <dbReference type="EMBL" id="KAH0898550.1"/>
    </source>
</evidence>